<dbReference type="AlphaFoldDB" id="A0A554LN31"/>
<feature type="transmembrane region" description="Helical" evidence="1">
    <location>
        <begin position="109"/>
        <end position="132"/>
    </location>
</feature>
<keyword evidence="1" id="KW-1133">Transmembrane helix</keyword>
<keyword evidence="1" id="KW-0812">Transmembrane</keyword>
<comment type="caution">
    <text evidence="2">The sequence shown here is derived from an EMBL/GenBank/DDBJ whole genome shotgun (WGS) entry which is preliminary data.</text>
</comment>
<evidence type="ECO:0000313" key="2">
    <source>
        <dbReference type="EMBL" id="TSC94272.1"/>
    </source>
</evidence>
<reference evidence="2 3" key="1">
    <citation type="submission" date="2017-07" db="EMBL/GenBank/DDBJ databases">
        <title>Mechanisms for carbon and nitrogen cycling indicate functional differentiation within the Candidate Phyla Radiation.</title>
        <authorList>
            <person name="Danczak R.E."/>
            <person name="Johnston M.D."/>
            <person name="Kenah C."/>
            <person name="Slattery M."/>
            <person name="Wrighton K.C."/>
            <person name="Wilkins M.J."/>
        </authorList>
    </citation>
    <scope>NUCLEOTIDE SEQUENCE [LARGE SCALE GENOMIC DNA]</scope>
    <source>
        <strain evidence="2">Athens1014_28</strain>
    </source>
</reference>
<evidence type="ECO:0000256" key="1">
    <source>
        <dbReference type="SAM" id="Phobius"/>
    </source>
</evidence>
<keyword evidence="1" id="KW-0472">Membrane</keyword>
<feature type="transmembrane region" description="Helical" evidence="1">
    <location>
        <begin position="77"/>
        <end position="97"/>
    </location>
</feature>
<organism evidence="2 3">
    <name type="scientific">Candidatus Berkelbacteria bacterium Athens1014_28</name>
    <dbReference type="NCBI Taxonomy" id="2017145"/>
    <lineage>
        <taxon>Bacteria</taxon>
        <taxon>Candidatus Berkelbacteria</taxon>
    </lineage>
</organism>
<protein>
    <submittedName>
        <fullName evidence="2">Uncharacterized protein</fullName>
    </submittedName>
</protein>
<accession>A0A554LN31</accession>
<dbReference type="Proteomes" id="UP000316495">
    <property type="component" value="Unassembled WGS sequence"/>
</dbReference>
<proteinExistence type="predicted"/>
<feature type="transmembrane region" description="Helical" evidence="1">
    <location>
        <begin position="42"/>
        <end position="65"/>
    </location>
</feature>
<name>A0A554LN31_9BACT</name>
<dbReference type="EMBL" id="VMGN01000017">
    <property type="protein sequence ID" value="TSC94272.1"/>
    <property type="molecule type" value="Genomic_DNA"/>
</dbReference>
<sequence length="134" mass="15940">MAEFLLAPRFGSFSKKRALLAIVKMPLCSISRLKRRSIDSNLSFPFFFTSIKFITYLSKLALCFLSSRLTISDFIHFYKDFFYLNLIIICLRFFLFGSRPETYFCQFSFIHFFCFISRFDTPLLLSSFFITLRQ</sequence>
<gene>
    <name evidence="2" type="ORF">Athens101428_371</name>
</gene>
<evidence type="ECO:0000313" key="3">
    <source>
        <dbReference type="Proteomes" id="UP000316495"/>
    </source>
</evidence>